<proteinExistence type="predicted"/>
<evidence type="ECO:0000313" key="1">
    <source>
        <dbReference type="EMBL" id="GLI91506.1"/>
    </source>
</evidence>
<organism evidence="1 2">
    <name type="scientific">Methylocystis echinoides</name>
    <dbReference type="NCBI Taxonomy" id="29468"/>
    <lineage>
        <taxon>Bacteria</taxon>
        <taxon>Pseudomonadati</taxon>
        <taxon>Pseudomonadota</taxon>
        <taxon>Alphaproteobacteria</taxon>
        <taxon>Hyphomicrobiales</taxon>
        <taxon>Methylocystaceae</taxon>
        <taxon>Methylocystis</taxon>
    </lineage>
</organism>
<dbReference type="EMBL" id="BSEC01000001">
    <property type="protein sequence ID" value="GLI91506.1"/>
    <property type="molecule type" value="Genomic_DNA"/>
</dbReference>
<name>A0A9W6LQL6_9HYPH</name>
<sequence length="66" mass="7149">MLRSQRGWRAIFAVALPEEAEEIVPVGHAVRADLMTIVDDKRARVVPVLAGEAGVDARGASFARIH</sequence>
<keyword evidence="2" id="KW-1185">Reference proteome</keyword>
<protein>
    <submittedName>
        <fullName evidence="1">Uncharacterized protein</fullName>
    </submittedName>
</protein>
<dbReference type="Proteomes" id="UP001144323">
    <property type="component" value="Unassembled WGS sequence"/>
</dbReference>
<evidence type="ECO:0000313" key="2">
    <source>
        <dbReference type="Proteomes" id="UP001144323"/>
    </source>
</evidence>
<dbReference type="AlphaFoldDB" id="A0A9W6LQL6"/>
<reference evidence="1" key="1">
    <citation type="journal article" date="2023" name="Int. J. Syst. Evol. Microbiol.">
        <title>Methylocystis iwaonis sp. nov., a type II methane-oxidizing bacterium from surface soil of a rice paddy field in Japan, and emended description of the genus Methylocystis (ex Whittenbury et al. 1970) Bowman et al. 1993.</title>
        <authorList>
            <person name="Kaise H."/>
            <person name="Sawadogo J.B."/>
            <person name="Alam M.S."/>
            <person name="Ueno C."/>
            <person name="Dianou D."/>
            <person name="Shinjo R."/>
            <person name="Asakawa S."/>
        </authorList>
    </citation>
    <scope>NUCLEOTIDE SEQUENCE</scope>
    <source>
        <strain evidence="1">LMG27198</strain>
    </source>
</reference>
<comment type="caution">
    <text evidence="1">The sequence shown here is derived from an EMBL/GenBank/DDBJ whole genome shotgun (WGS) entry which is preliminary data.</text>
</comment>
<gene>
    <name evidence="1" type="ORF">LMG27198_04980</name>
</gene>
<accession>A0A9W6LQL6</accession>